<dbReference type="InterPro" id="IPR000182">
    <property type="entry name" value="GNAT_dom"/>
</dbReference>
<name>A0A1H8AXI8_9BACI</name>
<dbReference type="AlphaFoldDB" id="A0A1H8AXI8"/>
<dbReference type="RefSeq" id="WP_090744058.1">
    <property type="nucleotide sequence ID" value="NZ_FOBW01000005.1"/>
</dbReference>
<accession>A0A1H8AXI8</accession>
<proteinExistence type="predicted"/>
<dbReference type="CDD" id="cd04301">
    <property type="entry name" value="NAT_SF"/>
    <property type="match status" value="1"/>
</dbReference>
<gene>
    <name evidence="2" type="ORF">SAMN05192533_105199</name>
</gene>
<dbReference type="PANTHER" id="PTHR43259:SF1">
    <property type="entry name" value="N-ACETYLTRANSFERASE DOMAIN-CONTAINING PROTEIN"/>
    <property type="match status" value="1"/>
</dbReference>
<feature type="domain" description="N-acetyltransferase" evidence="1">
    <location>
        <begin position="49"/>
        <end position="235"/>
    </location>
</feature>
<organism evidence="2 3">
    <name type="scientific">Mesobacillus persicus</name>
    <dbReference type="NCBI Taxonomy" id="930146"/>
    <lineage>
        <taxon>Bacteria</taxon>
        <taxon>Bacillati</taxon>
        <taxon>Bacillota</taxon>
        <taxon>Bacilli</taxon>
        <taxon>Bacillales</taxon>
        <taxon>Bacillaceae</taxon>
        <taxon>Mesobacillus</taxon>
    </lineage>
</organism>
<evidence type="ECO:0000259" key="1">
    <source>
        <dbReference type="PROSITE" id="PS51186"/>
    </source>
</evidence>
<keyword evidence="2" id="KW-0808">Transferase</keyword>
<sequence>MSKRTKLKKRKATDYFEQDTDDNFYFIAGYTDGGAPYGTTREEIIAEELKIRGAVKKDAKKAVELIHIAITDIAEQLTGQTKKENVRKTLSQFFCEDNNRLSYQNMIVADLIGEIAGIILTYPGEEATRLDEPILKRLRKKRRNEEIFFDKEANENDFYIDTLCVNDLYRGYGIGTILLKEAEKMAIEKGYSRVSLNVAQDNQMAKKLYQRVGYSEEKVIQINKHSYDYMVKNLKEVE</sequence>
<dbReference type="SUPFAM" id="SSF55729">
    <property type="entry name" value="Acyl-CoA N-acyltransferases (Nat)"/>
    <property type="match status" value="1"/>
</dbReference>
<dbReference type="InterPro" id="IPR052829">
    <property type="entry name" value="N-acetyltransferase_domain"/>
</dbReference>
<dbReference type="STRING" id="930146.SAMN05192533_105199"/>
<evidence type="ECO:0000313" key="2">
    <source>
        <dbReference type="EMBL" id="SEM75415.1"/>
    </source>
</evidence>
<reference evidence="3" key="1">
    <citation type="submission" date="2016-10" db="EMBL/GenBank/DDBJ databases">
        <authorList>
            <person name="Varghese N."/>
            <person name="Submissions S."/>
        </authorList>
    </citation>
    <scope>NUCLEOTIDE SEQUENCE [LARGE SCALE GENOMIC DNA]</scope>
    <source>
        <strain evidence="3">B48,IBRC-M 10115,DSM 25386,CECT 8001</strain>
    </source>
</reference>
<dbReference type="OrthoDB" id="5319888at2"/>
<protein>
    <submittedName>
        <fullName evidence="2">Acetyltransferase (GNAT) family protein</fullName>
    </submittedName>
</protein>
<dbReference type="Proteomes" id="UP000198553">
    <property type="component" value="Unassembled WGS sequence"/>
</dbReference>
<evidence type="ECO:0000313" key="3">
    <source>
        <dbReference type="Proteomes" id="UP000198553"/>
    </source>
</evidence>
<dbReference type="GO" id="GO:0016747">
    <property type="term" value="F:acyltransferase activity, transferring groups other than amino-acyl groups"/>
    <property type="evidence" value="ECO:0007669"/>
    <property type="project" value="InterPro"/>
</dbReference>
<dbReference type="InterPro" id="IPR016181">
    <property type="entry name" value="Acyl_CoA_acyltransferase"/>
</dbReference>
<dbReference type="EMBL" id="FOBW01000005">
    <property type="protein sequence ID" value="SEM75415.1"/>
    <property type="molecule type" value="Genomic_DNA"/>
</dbReference>
<dbReference type="Gene3D" id="3.40.630.30">
    <property type="match status" value="1"/>
</dbReference>
<keyword evidence="3" id="KW-1185">Reference proteome</keyword>
<dbReference type="PANTHER" id="PTHR43259">
    <property type="entry name" value="SPT10P"/>
    <property type="match status" value="1"/>
</dbReference>
<dbReference type="PROSITE" id="PS51186">
    <property type="entry name" value="GNAT"/>
    <property type="match status" value="1"/>
</dbReference>
<dbReference type="Pfam" id="PF00583">
    <property type="entry name" value="Acetyltransf_1"/>
    <property type="match status" value="1"/>
</dbReference>